<sequence>MSLRSISFLSRCSFFLAFLFVLLVSSAGAAFFDDKDKEMRRRKEEEIRNKIESLSFCLIFPLSKRVAGIPVVLNYNKEFFIQNYKENYESIERLTSFCESHYMSSYFEKLIRQSDDYFEIMQLFINNCSVTTTHDIDMLYACEVNRYDTGNGSYLYSLASASRFCDHVDENSQCYREWYRECSEAWYKWSGWLGVLSKMIHYSEIYQDDSSDFFKKCQDRLNSGTEYNASTQEFPVVDEYLNKICGERNLGKSYKEAYCDMSSVITCISDAVSVFSTKFPLSRLPFIGNVILINNFIGAANTFATYQFCGKQINISYEAGWGSIFSSFFKFQTNLADAVSANECVFNLLGW</sequence>
<gene>
    <name evidence="2" type="ORF">CDV28_10871</name>
</gene>
<accession>A0A521G2S7</accession>
<protein>
    <submittedName>
        <fullName evidence="2">Uncharacterized protein</fullName>
    </submittedName>
</protein>
<evidence type="ECO:0000313" key="3">
    <source>
        <dbReference type="Proteomes" id="UP000316238"/>
    </source>
</evidence>
<evidence type="ECO:0000256" key="1">
    <source>
        <dbReference type="SAM" id="SignalP"/>
    </source>
</evidence>
<dbReference type="Proteomes" id="UP000316238">
    <property type="component" value="Unassembled WGS sequence"/>
</dbReference>
<keyword evidence="3" id="KW-1185">Reference proteome</keyword>
<feature type="chain" id="PRO_5022130779" evidence="1">
    <location>
        <begin position="30"/>
        <end position="351"/>
    </location>
</feature>
<proteinExistence type="predicted"/>
<comment type="caution">
    <text evidence="2">The sequence shown here is derived from an EMBL/GenBank/DDBJ whole genome shotgun (WGS) entry which is preliminary data.</text>
</comment>
<keyword evidence="1" id="KW-0732">Signal</keyword>
<organism evidence="2 3">
    <name type="scientific">Candidatus Electronema aureum</name>
    <dbReference type="NCBI Taxonomy" id="2005002"/>
    <lineage>
        <taxon>Bacteria</taxon>
        <taxon>Pseudomonadati</taxon>
        <taxon>Thermodesulfobacteriota</taxon>
        <taxon>Desulfobulbia</taxon>
        <taxon>Desulfobulbales</taxon>
        <taxon>Desulfobulbaceae</taxon>
        <taxon>Candidatus Electronema</taxon>
    </lineage>
</organism>
<name>A0A521G2S7_9BACT</name>
<reference evidence="2" key="1">
    <citation type="submission" date="2017-07" db="EMBL/GenBank/DDBJ databases">
        <title>The cable genome - Insights into the physiology and evolution of filamentous bacteria capable of sulfide oxidation via long distance electron transfer.</title>
        <authorList>
            <person name="Thorup C."/>
            <person name="Bjerg J.T."/>
            <person name="Schreiber L."/>
            <person name="Nielsen L.P."/>
            <person name="Kjeldsen K.U."/>
            <person name="Boesen T."/>
            <person name="Boggild A."/>
            <person name="Meysman F."/>
            <person name="Geelhoed J."/>
            <person name="Schramm A."/>
        </authorList>
    </citation>
    <scope>NUCLEOTIDE SEQUENCE [LARGE SCALE GENOMIC DNA]</scope>
    <source>
        <strain evidence="2">GS</strain>
    </source>
</reference>
<dbReference type="EMBL" id="NQJD01000008">
    <property type="protein sequence ID" value="TAA75332.1"/>
    <property type="molecule type" value="Genomic_DNA"/>
</dbReference>
<feature type="signal peptide" evidence="1">
    <location>
        <begin position="1"/>
        <end position="29"/>
    </location>
</feature>
<evidence type="ECO:0000313" key="2">
    <source>
        <dbReference type="EMBL" id="TAA75332.1"/>
    </source>
</evidence>
<dbReference type="AlphaFoldDB" id="A0A521G2S7"/>